<reference evidence="3" key="1">
    <citation type="journal article" date="2018" name="Proc. Natl. Acad. Sci. U.S.A.">
        <title>Linking secondary metabolites to gene clusters through genome sequencing of six diverse Aspergillus species.</title>
        <authorList>
            <person name="Kaerboelling I."/>
            <person name="Vesth T.C."/>
            <person name="Frisvad J.C."/>
            <person name="Nybo J.L."/>
            <person name="Theobald S."/>
            <person name="Kuo A."/>
            <person name="Bowyer P."/>
            <person name="Matsuda Y."/>
            <person name="Mondo S."/>
            <person name="Lyhne E.K."/>
            <person name="Kogle M.E."/>
            <person name="Clum A."/>
            <person name="Lipzen A."/>
            <person name="Salamov A."/>
            <person name="Ngan C.Y."/>
            <person name="Daum C."/>
            <person name="Chiniquy J."/>
            <person name="Barry K."/>
            <person name="LaButti K."/>
            <person name="Haridas S."/>
            <person name="Simmons B.A."/>
            <person name="Magnuson J.K."/>
            <person name="Mortensen U.H."/>
            <person name="Larsen T.O."/>
            <person name="Grigoriev I.V."/>
            <person name="Baker S.E."/>
            <person name="Andersen M.R."/>
        </authorList>
    </citation>
    <scope>NUCLEOTIDE SEQUENCE [LARGE SCALE GENOMIC DNA]</scope>
    <source>
        <strain evidence="3">IBT 16806</strain>
    </source>
</reference>
<dbReference type="Proteomes" id="UP000234474">
    <property type="component" value="Unassembled WGS sequence"/>
</dbReference>
<dbReference type="RefSeq" id="XP_024686117.1">
    <property type="nucleotide sequence ID" value="XM_024830678.1"/>
</dbReference>
<organism evidence="2 3">
    <name type="scientific">Aspergillus novofumigatus (strain IBT 16806)</name>
    <dbReference type="NCBI Taxonomy" id="1392255"/>
    <lineage>
        <taxon>Eukaryota</taxon>
        <taxon>Fungi</taxon>
        <taxon>Dikarya</taxon>
        <taxon>Ascomycota</taxon>
        <taxon>Pezizomycotina</taxon>
        <taxon>Eurotiomycetes</taxon>
        <taxon>Eurotiomycetidae</taxon>
        <taxon>Eurotiales</taxon>
        <taxon>Aspergillaceae</taxon>
        <taxon>Aspergillus</taxon>
        <taxon>Aspergillus subgen. Fumigati</taxon>
    </lineage>
</organism>
<keyword evidence="3" id="KW-1185">Reference proteome</keyword>
<dbReference type="VEuPathDB" id="FungiDB:P174DRAFT_478010"/>
<evidence type="ECO:0000313" key="3">
    <source>
        <dbReference type="Proteomes" id="UP000234474"/>
    </source>
</evidence>
<evidence type="ECO:0000256" key="1">
    <source>
        <dbReference type="SAM" id="MobiDB-lite"/>
    </source>
</evidence>
<sequence length="250" mass="27561">MVHHTDDQSTGGKEGQGDMLLPAPATTYSPTIQCCHYSVLLCAPSNCRSQMRFGLRMSYLAITLLLDSSVHSAPLNRIYLVRLTDLKYHLPNHNQPACEVAGRRRSSQSASSDLLGAKVPSTWSYTAQLNLGRMVLRGLGKGTCFTTTSFPAQYSVSVLEDSPHAIASPGPVNPQTRRKRFSASALQVIAREDDGDNNQKKKYPKNISSQSQERLNSDAGNRTPSCCVRDSDVSHYTTSDNSWKYLTIIY</sequence>
<dbReference type="GeneID" id="36538007"/>
<dbReference type="OrthoDB" id="4368142at2759"/>
<feature type="region of interest" description="Disordered" evidence="1">
    <location>
        <begin position="190"/>
        <end position="224"/>
    </location>
</feature>
<gene>
    <name evidence="2" type="ORF">P174DRAFT_478010</name>
</gene>
<comment type="caution">
    <text evidence="2">The sequence shown here is derived from an EMBL/GenBank/DDBJ whole genome shotgun (WGS) entry which is preliminary data.</text>
</comment>
<proteinExistence type="predicted"/>
<evidence type="ECO:0000313" key="2">
    <source>
        <dbReference type="EMBL" id="PKX97522.1"/>
    </source>
</evidence>
<dbReference type="AlphaFoldDB" id="A0A2I1CIR7"/>
<protein>
    <submittedName>
        <fullName evidence="2">Uncharacterized protein</fullName>
    </submittedName>
</protein>
<name>A0A2I1CIR7_ASPN1</name>
<feature type="compositionally biased region" description="Polar residues" evidence="1">
    <location>
        <begin position="206"/>
        <end position="224"/>
    </location>
</feature>
<accession>A0A2I1CIR7</accession>
<dbReference type="EMBL" id="MSZS01000002">
    <property type="protein sequence ID" value="PKX97522.1"/>
    <property type="molecule type" value="Genomic_DNA"/>
</dbReference>